<accession>A0A2H3J680</accession>
<name>A0A2H3J680_WOLCO</name>
<dbReference type="SUPFAM" id="SSF53098">
    <property type="entry name" value="Ribonuclease H-like"/>
    <property type="match status" value="1"/>
</dbReference>
<keyword evidence="2" id="KW-1185">Reference proteome</keyword>
<evidence type="ECO:0008006" key="3">
    <source>
        <dbReference type="Google" id="ProtNLM"/>
    </source>
</evidence>
<dbReference type="OrthoDB" id="2801042at2759"/>
<organism evidence="1 2">
    <name type="scientific">Wolfiporia cocos (strain MD-104)</name>
    <name type="common">Brown rot fungus</name>
    <dbReference type="NCBI Taxonomy" id="742152"/>
    <lineage>
        <taxon>Eukaryota</taxon>
        <taxon>Fungi</taxon>
        <taxon>Dikarya</taxon>
        <taxon>Basidiomycota</taxon>
        <taxon>Agaricomycotina</taxon>
        <taxon>Agaricomycetes</taxon>
        <taxon>Polyporales</taxon>
        <taxon>Phaeolaceae</taxon>
        <taxon>Wolfiporia</taxon>
    </lineage>
</organism>
<reference evidence="1 2" key="1">
    <citation type="journal article" date="2012" name="Science">
        <title>The Paleozoic origin of enzymatic lignin decomposition reconstructed from 31 fungal genomes.</title>
        <authorList>
            <person name="Floudas D."/>
            <person name="Binder M."/>
            <person name="Riley R."/>
            <person name="Barry K."/>
            <person name="Blanchette R.A."/>
            <person name="Henrissat B."/>
            <person name="Martinez A.T."/>
            <person name="Otillar R."/>
            <person name="Spatafora J.W."/>
            <person name="Yadav J.S."/>
            <person name="Aerts A."/>
            <person name="Benoit I."/>
            <person name="Boyd A."/>
            <person name="Carlson A."/>
            <person name="Copeland A."/>
            <person name="Coutinho P.M."/>
            <person name="de Vries R.P."/>
            <person name="Ferreira P."/>
            <person name="Findley K."/>
            <person name="Foster B."/>
            <person name="Gaskell J."/>
            <person name="Glotzer D."/>
            <person name="Gorecki P."/>
            <person name="Heitman J."/>
            <person name="Hesse C."/>
            <person name="Hori C."/>
            <person name="Igarashi K."/>
            <person name="Jurgens J.A."/>
            <person name="Kallen N."/>
            <person name="Kersten P."/>
            <person name="Kohler A."/>
            <person name="Kuees U."/>
            <person name="Kumar T.K.A."/>
            <person name="Kuo A."/>
            <person name="LaButti K."/>
            <person name="Larrondo L.F."/>
            <person name="Lindquist E."/>
            <person name="Ling A."/>
            <person name="Lombard V."/>
            <person name="Lucas S."/>
            <person name="Lundell T."/>
            <person name="Martin R."/>
            <person name="McLaughlin D.J."/>
            <person name="Morgenstern I."/>
            <person name="Morin E."/>
            <person name="Murat C."/>
            <person name="Nagy L.G."/>
            <person name="Nolan M."/>
            <person name="Ohm R.A."/>
            <person name="Patyshakuliyeva A."/>
            <person name="Rokas A."/>
            <person name="Ruiz-Duenas F.J."/>
            <person name="Sabat G."/>
            <person name="Salamov A."/>
            <person name="Samejima M."/>
            <person name="Schmutz J."/>
            <person name="Slot J.C."/>
            <person name="St John F."/>
            <person name="Stenlid J."/>
            <person name="Sun H."/>
            <person name="Sun S."/>
            <person name="Syed K."/>
            <person name="Tsang A."/>
            <person name="Wiebenga A."/>
            <person name="Young D."/>
            <person name="Pisabarro A."/>
            <person name="Eastwood D.C."/>
            <person name="Martin F."/>
            <person name="Cullen D."/>
            <person name="Grigoriev I.V."/>
            <person name="Hibbett D.S."/>
        </authorList>
    </citation>
    <scope>NUCLEOTIDE SEQUENCE [LARGE SCALE GENOMIC DNA]</scope>
    <source>
        <strain evidence="1 2">MD-104</strain>
    </source>
</reference>
<dbReference type="InterPro" id="IPR012337">
    <property type="entry name" value="RNaseH-like_sf"/>
</dbReference>
<dbReference type="PANTHER" id="PTHR23272">
    <property type="entry name" value="BED FINGER-RELATED"/>
    <property type="match status" value="1"/>
</dbReference>
<dbReference type="STRING" id="742152.A0A2H3J680"/>
<sequence length="256" mass="28927">MPVRWNMTYAEIECSIKLHPAINHWIEQLDKNLTGQKKAAATRKKKKWFLSPADWELLKNICEVLEPFQKVTLVFSKSRVPTICLVLLMYKFIESHLKESKQKAGDQSLNNLANAIECSLKRLNIHLRKALVSSFPLIGAVLHPFIRLTYFQNDMLWSTDIAQRAQAILEKLFLEYASAGSAATQLTSSSQASQVEAKSVFTTAIGRATPSAQALKSELEVYFSGMYPCEDEDGALIWWKVSESHLNSAYICLNIL</sequence>
<protein>
    <recommendedName>
        <fullName evidence="3">HAT C-terminal dimerisation domain-containing protein</fullName>
    </recommendedName>
</protein>
<proteinExistence type="predicted"/>
<evidence type="ECO:0000313" key="1">
    <source>
        <dbReference type="EMBL" id="PCH34259.1"/>
    </source>
</evidence>
<dbReference type="OMA" id="LNSAYIC"/>
<evidence type="ECO:0000313" key="2">
    <source>
        <dbReference type="Proteomes" id="UP000218811"/>
    </source>
</evidence>
<dbReference type="AlphaFoldDB" id="A0A2H3J680"/>
<dbReference type="PANTHER" id="PTHR23272:SF161">
    <property type="entry name" value="ZINC FINGER BED DOMAIN-CONTAINING PROTEIN RICESLEEPER 1-LIKE"/>
    <property type="match status" value="1"/>
</dbReference>
<dbReference type="EMBL" id="KB467831">
    <property type="protein sequence ID" value="PCH34259.1"/>
    <property type="molecule type" value="Genomic_DNA"/>
</dbReference>
<gene>
    <name evidence="1" type="ORF">WOLCODRAFT_15210</name>
</gene>
<dbReference type="Proteomes" id="UP000218811">
    <property type="component" value="Unassembled WGS sequence"/>
</dbReference>